<dbReference type="Pfam" id="PF00990">
    <property type="entry name" value="GGDEF"/>
    <property type="match status" value="1"/>
</dbReference>
<keyword evidence="4" id="KW-0732">Signal</keyword>
<reference evidence="7" key="1">
    <citation type="journal article" date="2019" name="Int. J. Syst. Evol. Microbiol.">
        <title>The Global Catalogue of Microorganisms (GCM) 10K type strain sequencing project: providing services to taxonomists for standard genome sequencing and annotation.</title>
        <authorList>
            <consortium name="The Broad Institute Genomics Platform"/>
            <consortium name="The Broad Institute Genome Sequencing Center for Infectious Disease"/>
            <person name="Wu L."/>
            <person name="Ma J."/>
        </authorList>
    </citation>
    <scope>NUCLEOTIDE SEQUENCE [LARGE SCALE GENOMIC DNA]</scope>
    <source>
        <strain evidence="7">JCM 18204</strain>
    </source>
</reference>
<dbReference type="InterPro" id="IPR029787">
    <property type="entry name" value="Nucleotide_cyclase"/>
</dbReference>
<dbReference type="EC" id="2.7.7.65" evidence="1"/>
<keyword evidence="3" id="KW-0812">Transmembrane</keyword>
<dbReference type="RefSeq" id="WP_345304860.1">
    <property type="nucleotide sequence ID" value="NZ_BAABJE010000030.1"/>
</dbReference>
<dbReference type="PROSITE" id="PS50887">
    <property type="entry name" value="GGDEF"/>
    <property type="match status" value="1"/>
</dbReference>
<evidence type="ECO:0000256" key="1">
    <source>
        <dbReference type="ARBA" id="ARBA00012528"/>
    </source>
</evidence>
<name>A0ABP9CE78_9GAMM</name>
<dbReference type="InterPro" id="IPR011990">
    <property type="entry name" value="TPR-like_helical_dom_sf"/>
</dbReference>
<dbReference type="SMART" id="SM00267">
    <property type="entry name" value="GGDEF"/>
    <property type="match status" value="1"/>
</dbReference>
<dbReference type="PANTHER" id="PTHR45138">
    <property type="entry name" value="REGULATORY COMPONENTS OF SENSORY TRANSDUCTION SYSTEM"/>
    <property type="match status" value="1"/>
</dbReference>
<dbReference type="Gene3D" id="3.30.70.270">
    <property type="match status" value="1"/>
</dbReference>
<dbReference type="Proteomes" id="UP001499959">
    <property type="component" value="Unassembled WGS sequence"/>
</dbReference>
<dbReference type="SUPFAM" id="SSF48452">
    <property type="entry name" value="TPR-like"/>
    <property type="match status" value="1"/>
</dbReference>
<feature type="transmembrane region" description="Helical" evidence="3">
    <location>
        <begin position="370"/>
        <end position="389"/>
    </location>
</feature>
<dbReference type="InterPro" id="IPR000160">
    <property type="entry name" value="GGDEF_dom"/>
</dbReference>
<proteinExistence type="predicted"/>
<keyword evidence="7" id="KW-1185">Reference proteome</keyword>
<evidence type="ECO:0000313" key="7">
    <source>
        <dbReference type="Proteomes" id="UP001499959"/>
    </source>
</evidence>
<feature type="signal peptide" evidence="4">
    <location>
        <begin position="1"/>
        <end position="21"/>
    </location>
</feature>
<dbReference type="EMBL" id="BAABJE010000030">
    <property type="protein sequence ID" value="GAA4806924.1"/>
    <property type="molecule type" value="Genomic_DNA"/>
</dbReference>
<dbReference type="InterPro" id="IPR050469">
    <property type="entry name" value="Diguanylate_Cyclase"/>
</dbReference>
<comment type="catalytic activity">
    <reaction evidence="2">
        <text>2 GTP = 3',3'-c-di-GMP + 2 diphosphate</text>
        <dbReference type="Rhea" id="RHEA:24898"/>
        <dbReference type="ChEBI" id="CHEBI:33019"/>
        <dbReference type="ChEBI" id="CHEBI:37565"/>
        <dbReference type="ChEBI" id="CHEBI:58805"/>
        <dbReference type="EC" id="2.7.7.65"/>
    </reaction>
</comment>
<dbReference type="NCBIfam" id="TIGR00254">
    <property type="entry name" value="GGDEF"/>
    <property type="match status" value="1"/>
</dbReference>
<evidence type="ECO:0000259" key="5">
    <source>
        <dbReference type="PROSITE" id="PS50887"/>
    </source>
</evidence>
<comment type="caution">
    <text evidence="6">The sequence shown here is derived from an EMBL/GenBank/DDBJ whole genome shotgun (WGS) entry which is preliminary data.</text>
</comment>
<accession>A0ABP9CE78</accession>
<evidence type="ECO:0000313" key="6">
    <source>
        <dbReference type="EMBL" id="GAA4806924.1"/>
    </source>
</evidence>
<evidence type="ECO:0000256" key="3">
    <source>
        <dbReference type="SAM" id="Phobius"/>
    </source>
</evidence>
<sequence>MQWKRLVAVFVLMVVAIPVFAQTTEPFDAMLQKADAARSSDPKRFAELMEQLRADNRQITRLQRDKLKYLQAYEVGIYGDQLAKGAEMAKRLYDETGDPSIKYRAGGLVASFSAINRDLSTGLRYLQKAMAMRKQVPDIAIRHEGMANGALLYGEIGQHRIALRYADEVLADKPNERMRCIAGHHRLVSQFELGALPAQDGLIQSVVDQCAKQNERIAANIARSILARKFAADGSPDRAIALLEQMLPEVEATRYPRLIAGVHALIADLKLKLGDVKSAEEHAKMTVAMGEQIKSSATLVSAYNTLYRIAADREKPSVALDLYKRYAEAEMAHQSDIRARELAYEIVRHETKQQAAQLALERASTQKARLVAGLLLVMLGAIVFWVIQIKRHQGQLQRLAQTDTLTGLGNRHFFTQKSERALVDAARAGDSAALVMFDLDHFKAINDTYGHGAGDWVLKQVGKTCSAHCRKVDYLGRIGGEEFAVLLRGFDLAAAARLAEDCRSQLAQIDTRESGYSFVVTASFGVSSTAQSGYDLSRLLSHADQMLYRAKNEGRNRVCAYTAETAAEYKTPKRSPSLTVINS</sequence>
<dbReference type="CDD" id="cd01949">
    <property type="entry name" value="GGDEF"/>
    <property type="match status" value="1"/>
</dbReference>
<keyword evidence="3" id="KW-1133">Transmembrane helix</keyword>
<protein>
    <recommendedName>
        <fullName evidence="1">diguanylate cyclase</fullName>
        <ecNumber evidence="1">2.7.7.65</ecNumber>
    </recommendedName>
</protein>
<organism evidence="6 7">
    <name type="scientific">Lysobacter hankyongensis</name>
    <dbReference type="NCBI Taxonomy" id="1176535"/>
    <lineage>
        <taxon>Bacteria</taxon>
        <taxon>Pseudomonadati</taxon>
        <taxon>Pseudomonadota</taxon>
        <taxon>Gammaproteobacteria</taxon>
        <taxon>Lysobacterales</taxon>
        <taxon>Lysobacteraceae</taxon>
        <taxon>Lysobacter</taxon>
    </lineage>
</organism>
<gene>
    <name evidence="6" type="ORF">GCM10023307_37040</name>
</gene>
<dbReference type="InterPro" id="IPR043128">
    <property type="entry name" value="Rev_trsase/Diguanyl_cyclase"/>
</dbReference>
<evidence type="ECO:0000256" key="2">
    <source>
        <dbReference type="ARBA" id="ARBA00034247"/>
    </source>
</evidence>
<evidence type="ECO:0000256" key="4">
    <source>
        <dbReference type="SAM" id="SignalP"/>
    </source>
</evidence>
<dbReference type="SUPFAM" id="SSF55073">
    <property type="entry name" value="Nucleotide cyclase"/>
    <property type="match status" value="1"/>
</dbReference>
<dbReference type="Gene3D" id="1.25.40.10">
    <property type="entry name" value="Tetratricopeptide repeat domain"/>
    <property type="match status" value="1"/>
</dbReference>
<keyword evidence="3" id="KW-0472">Membrane</keyword>
<feature type="domain" description="GGDEF" evidence="5">
    <location>
        <begin position="430"/>
        <end position="563"/>
    </location>
</feature>
<feature type="chain" id="PRO_5045748119" description="diguanylate cyclase" evidence="4">
    <location>
        <begin position="22"/>
        <end position="583"/>
    </location>
</feature>
<dbReference type="PANTHER" id="PTHR45138:SF9">
    <property type="entry name" value="DIGUANYLATE CYCLASE DGCM-RELATED"/>
    <property type="match status" value="1"/>
</dbReference>